<comment type="caution">
    <text evidence="1">The sequence shown here is derived from an EMBL/GenBank/DDBJ whole genome shotgun (WGS) entry which is preliminary data.</text>
</comment>
<dbReference type="SUPFAM" id="SSF53335">
    <property type="entry name" value="S-adenosyl-L-methionine-dependent methyltransferases"/>
    <property type="match status" value="1"/>
</dbReference>
<dbReference type="InterPro" id="IPR029063">
    <property type="entry name" value="SAM-dependent_MTases_sf"/>
</dbReference>
<organism evidence="1 2">
    <name type="scientific">Ralstonia flaminis</name>
    <dbReference type="NCBI Taxonomy" id="3058597"/>
    <lineage>
        <taxon>Bacteria</taxon>
        <taxon>Pseudomonadati</taxon>
        <taxon>Pseudomonadota</taxon>
        <taxon>Betaproteobacteria</taxon>
        <taxon>Burkholderiales</taxon>
        <taxon>Burkholderiaceae</taxon>
        <taxon>Ralstonia</taxon>
    </lineage>
</organism>
<dbReference type="RefSeq" id="WP_316682884.1">
    <property type="nucleotide sequence ID" value="NZ_CATZLL010000025.1"/>
</dbReference>
<dbReference type="Gene3D" id="3.40.50.150">
    <property type="entry name" value="Vaccinia Virus protein VP39"/>
    <property type="match status" value="1"/>
</dbReference>
<keyword evidence="2" id="KW-1185">Reference proteome</keyword>
<accession>A0ABN9JWG3</accession>
<proteinExistence type="predicted"/>
<name>A0ABN9JWG3_9RALS</name>
<gene>
    <name evidence="1" type="ORF">LMG18101_05119</name>
</gene>
<evidence type="ECO:0008006" key="3">
    <source>
        <dbReference type="Google" id="ProtNLM"/>
    </source>
</evidence>
<evidence type="ECO:0000313" key="2">
    <source>
        <dbReference type="Proteomes" id="UP001189757"/>
    </source>
</evidence>
<dbReference type="EMBL" id="CATZLL010000025">
    <property type="protein sequence ID" value="CAJ0822660.1"/>
    <property type="molecule type" value="Genomic_DNA"/>
</dbReference>
<sequence>MKDTRAEFFSNVYQNNLWGSGQSRSGEGSELAWTGDLVERLPALLRTYGVRRLLDVPCGDFHWMQTVDLDGVEYVGGDIVPQIVAVNRERYASASRSFIELDIVADALPSADMIFVRDCFIHFNNALVMEALRNIARSDIRYLCVTHDLNAARYPNGHNIELDRAQAGVNFEYRPIHFELPPYSFPPPVAALKDGDNWAEWAGVKTMAVWDVATMRTALSALGR</sequence>
<reference evidence="1 2" key="1">
    <citation type="submission" date="2023-07" db="EMBL/GenBank/DDBJ databases">
        <authorList>
            <person name="Peeters C."/>
        </authorList>
    </citation>
    <scope>NUCLEOTIDE SEQUENCE [LARGE SCALE GENOMIC DNA]</scope>
    <source>
        <strain evidence="1 2">LMG 18101</strain>
    </source>
</reference>
<protein>
    <recommendedName>
        <fullName evidence="3">Class I SAM-dependent methyltransferase</fullName>
    </recommendedName>
</protein>
<evidence type="ECO:0000313" key="1">
    <source>
        <dbReference type="EMBL" id="CAJ0822660.1"/>
    </source>
</evidence>
<dbReference type="Proteomes" id="UP001189757">
    <property type="component" value="Unassembled WGS sequence"/>
</dbReference>